<keyword evidence="2" id="KW-0812">Transmembrane</keyword>
<evidence type="ECO:0000313" key="4">
    <source>
        <dbReference type="RefSeq" id="XP_031384061.1"/>
    </source>
</evidence>
<evidence type="ECO:0000256" key="1">
    <source>
        <dbReference type="SAM" id="MobiDB-lite"/>
    </source>
</evidence>
<evidence type="ECO:0000313" key="3">
    <source>
        <dbReference type="Proteomes" id="UP000515151"/>
    </source>
</evidence>
<dbReference type="Gene3D" id="1.25.40.10">
    <property type="entry name" value="Tetratricopeptide repeat domain"/>
    <property type="match status" value="1"/>
</dbReference>
<organism evidence="3 4">
    <name type="scientific">Punica granatum</name>
    <name type="common">Pomegranate</name>
    <dbReference type="NCBI Taxonomy" id="22663"/>
    <lineage>
        <taxon>Eukaryota</taxon>
        <taxon>Viridiplantae</taxon>
        <taxon>Streptophyta</taxon>
        <taxon>Embryophyta</taxon>
        <taxon>Tracheophyta</taxon>
        <taxon>Spermatophyta</taxon>
        <taxon>Magnoliopsida</taxon>
        <taxon>eudicotyledons</taxon>
        <taxon>Gunneridae</taxon>
        <taxon>Pentapetalae</taxon>
        <taxon>rosids</taxon>
        <taxon>malvids</taxon>
        <taxon>Myrtales</taxon>
        <taxon>Lythraceae</taxon>
        <taxon>Punica</taxon>
    </lineage>
</organism>
<feature type="region of interest" description="Disordered" evidence="1">
    <location>
        <begin position="1"/>
        <end position="117"/>
    </location>
</feature>
<keyword evidence="2" id="KW-1133">Transmembrane helix</keyword>
<protein>
    <submittedName>
        <fullName evidence="4">Uncharacterized protein LOC116197924</fullName>
    </submittedName>
</protein>
<feature type="compositionally biased region" description="Low complexity" evidence="1">
    <location>
        <begin position="88"/>
        <end position="108"/>
    </location>
</feature>
<reference evidence="3" key="1">
    <citation type="journal article" date="2020" name="Plant Biotechnol. J.">
        <title>The pomegranate (Punica granatum L.) draft genome dissects genetic divergence between soft- and hard-seeded cultivars.</title>
        <authorList>
            <person name="Luo X."/>
            <person name="Li H."/>
            <person name="Wu Z."/>
            <person name="Yao W."/>
            <person name="Zhao P."/>
            <person name="Cao D."/>
            <person name="Yu H."/>
            <person name="Li K."/>
            <person name="Poudel K."/>
            <person name="Zhao D."/>
            <person name="Zhang F."/>
            <person name="Xia X."/>
            <person name="Chen L."/>
            <person name="Wang Q."/>
            <person name="Jing D."/>
            <person name="Cao S."/>
        </authorList>
    </citation>
    <scope>NUCLEOTIDE SEQUENCE [LARGE SCALE GENOMIC DNA]</scope>
    <source>
        <strain evidence="3">cv. Tunisia</strain>
    </source>
</reference>
<reference evidence="4" key="2">
    <citation type="submission" date="2025-08" db="UniProtKB">
        <authorList>
            <consortium name="RefSeq"/>
        </authorList>
    </citation>
    <scope>IDENTIFICATION</scope>
    <source>
        <tissue evidence="4">Leaf</tissue>
    </source>
</reference>
<dbReference type="PANTHER" id="PTHR35482:SF1">
    <property type="entry name" value="CYTOCHROME C OXIDASE SUBUNIT"/>
    <property type="match status" value="1"/>
</dbReference>
<gene>
    <name evidence="4" type="primary">LOC116197924</name>
</gene>
<accession>A0A6P8CRV5</accession>
<sequence length="455" mass="49721">MASLLQPPSPIRLPPLNPIVPLFSPAKPTTLFPWSPNPINPFKASSSSNTPESSEPDPGPVDPVKLAFEKATAYRKSPQSKPAVKVMTGDAGADSGAGATSPGPAPAEGNGGNGAEQVPDAAKIAMEKAKEYRKNKGLNEEKGADSGAGVKVEKASNKDQLVVSSVDFVGLDFGDKKRTRRLPPGLLPVAETFSDQDIKEVEIIVGDTSKFEDSTATKPASVKEDNSDVYKPKVSTWGVFPRPSNISRSYGGGRNIRPGEALETAEERAAKDARTRELLAAYKKKIGLNVDPKLKIECEKVLKDGDALMDSGKLKEALPYYEKIMKNLPFQSEIHGLAALQWSICQDSLTRRDQARSMYEKLQSHPNPTVSKKARQFMFSFQAMEMMKVGSSRLSSRNTGYQNYFEAFIEDKVDYTSNNDDEARLGALTTNAFPYFIFLLSPIFYVLFIALQKGR</sequence>
<name>A0A6P8CRV5_PUNGR</name>
<dbReference type="PANTHER" id="PTHR35482">
    <property type="entry name" value="CYTOCHROME C OXIDASE SUBUNIT"/>
    <property type="match status" value="1"/>
</dbReference>
<feature type="transmembrane region" description="Helical" evidence="2">
    <location>
        <begin position="432"/>
        <end position="451"/>
    </location>
</feature>
<dbReference type="OrthoDB" id="206869at2759"/>
<keyword evidence="3" id="KW-1185">Reference proteome</keyword>
<dbReference type="Proteomes" id="UP000515151">
    <property type="component" value="Chromosome 2"/>
</dbReference>
<evidence type="ECO:0000256" key="2">
    <source>
        <dbReference type="SAM" id="Phobius"/>
    </source>
</evidence>
<dbReference type="AlphaFoldDB" id="A0A6P8CRV5"/>
<dbReference type="GeneID" id="116197924"/>
<keyword evidence="2" id="KW-0472">Membrane</keyword>
<dbReference type="InterPro" id="IPR011990">
    <property type="entry name" value="TPR-like_helical_dom_sf"/>
</dbReference>
<feature type="compositionally biased region" description="Pro residues" evidence="1">
    <location>
        <begin position="7"/>
        <end position="18"/>
    </location>
</feature>
<proteinExistence type="predicted"/>
<dbReference type="RefSeq" id="XP_031384061.1">
    <property type="nucleotide sequence ID" value="XM_031528201.1"/>
</dbReference>